<proteinExistence type="predicted"/>
<evidence type="ECO:0000313" key="2">
    <source>
        <dbReference type="EMBL" id="KZS89262.1"/>
    </source>
</evidence>
<dbReference type="EMBL" id="KV419429">
    <property type="protein sequence ID" value="KZS89262.1"/>
    <property type="molecule type" value="Genomic_DNA"/>
</dbReference>
<dbReference type="Proteomes" id="UP000076722">
    <property type="component" value="Unassembled WGS sequence"/>
</dbReference>
<keyword evidence="3" id="KW-1185">Reference proteome</keyword>
<keyword evidence="1" id="KW-0472">Membrane</keyword>
<keyword evidence="1" id="KW-0812">Transmembrane</keyword>
<protein>
    <submittedName>
        <fullName evidence="2">Uncharacterized protein</fullName>
    </submittedName>
</protein>
<feature type="transmembrane region" description="Helical" evidence="1">
    <location>
        <begin position="301"/>
        <end position="323"/>
    </location>
</feature>
<accession>A0A164Q2G2</accession>
<dbReference type="AlphaFoldDB" id="A0A164Q2G2"/>
<sequence>MSRTRCPSTSGHSRKVPAVSYDMLLMSKTPEHSCRSMAPAAVYLPKNWRIDPTPPIVLHPAPYIRLSDGGYTYTIDKPADSPLRMMKLSARALRMSAAFPSRVHSHSLLTHTVTSFPLVTWDPPTQSDIPAFCSPLLGDDYVSVHAQQIGFCDKHEHPRGALRVQRNTQGQSEWEAEITNVLLDLVTRTYGHAPHLPLIQEAVGRIAKILAETEGRASGSYWKFAAIVQDILQMASQTSQTLSVALVLSGIYTRILIGQSNGMKRANAFQSCLQRDILENVNLALHNSTPPTVFLARISNLAWLFVIGFIGWQPILSIVIGLSDNIDRGCSAKAILVILEHVLAGRMTGQNVANQDLWQVRDLIMSRTEGRTWQDPEKRNVVEDIKVLLDLEFGFGNPYPYDYYSSATMGSPLAMPCDHRAVPEREGTWRSRNSAEWLKRIADEESSKRRVEALLQASVKCDESLEKVAATHYRTPSW</sequence>
<evidence type="ECO:0000256" key="1">
    <source>
        <dbReference type="SAM" id="Phobius"/>
    </source>
</evidence>
<evidence type="ECO:0000313" key="3">
    <source>
        <dbReference type="Proteomes" id="UP000076722"/>
    </source>
</evidence>
<name>A0A164Q2G2_9AGAM</name>
<reference evidence="2 3" key="1">
    <citation type="journal article" date="2016" name="Mol. Biol. Evol.">
        <title>Comparative Genomics of Early-Diverging Mushroom-Forming Fungi Provides Insights into the Origins of Lignocellulose Decay Capabilities.</title>
        <authorList>
            <person name="Nagy L.G."/>
            <person name="Riley R."/>
            <person name="Tritt A."/>
            <person name="Adam C."/>
            <person name="Daum C."/>
            <person name="Floudas D."/>
            <person name="Sun H."/>
            <person name="Yadav J.S."/>
            <person name="Pangilinan J."/>
            <person name="Larsson K.H."/>
            <person name="Matsuura K."/>
            <person name="Barry K."/>
            <person name="Labutti K."/>
            <person name="Kuo R."/>
            <person name="Ohm R.A."/>
            <person name="Bhattacharya S.S."/>
            <person name="Shirouzu T."/>
            <person name="Yoshinaga Y."/>
            <person name="Martin F.M."/>
            <person name="Grigoriev I.V."/>
            <person name="Hibbett D.S."/>
        </authorList>
    </citation>
    <scope>NUCLEOTIDE SEQUENCE [LARGE SCALE GENOMIC DNA]</scope>
    <source>
        <strain evidence="2 3">HHB9708</strain>
    </source>
</reference>
<keyword evidence="1" id="KW-1133">Transmembrane helix</keyword>
<gene>
    <name evidence="2" type="ORF">SISNIDRAFT_497620</name>
</gene>
<organism evidence="2 3">
    <name type="scientific">Sistotremastrum niveocremeum HHB9708</name>
    <dbReference type="NCBI Taxonomy" id="1314777"/>
    <lineage>
        <taxon>Eukaryota</taxon>
        <taxon>Fungi</taxon>
        <taxon>Dikarya</taxon>
        <taxon>Basidiomycota</taxon>
        <taxon>Agaricomycotina</taxon>
        <taxon>Agaricomycetes</taxon>
        <taxon>Sistotremastrales</taxon>
        <taxon>Sistotremastraceae</taxon>
        <taxon>Sertulicium</taxon>
        <taxon>Sertulicium niveocremeum</taxon>
    </lineage>
</organism>